<dbReference type="PIRSF" id="PIRSF018267">
    <property type="entry name" value="VSR_endonuc"/>
    <property type="match status" value="1"/>
</dbReference>
<dbReference type="InterPro" id="IPR004603">
    <property type="entry name" value="DNA_mismatch_endonuc_vsr"/>
</dbReference>
<name>A0ABX0WEW5_9RHOO</name>
<keyword evidence="8" id="KW-1185">Reference proteome</keyword>
<dbReference type="GO" id="GO:0004519">
    <property type="term" value="F:endonuclease activity"/>
    <property type="evidence" value="ECO:0007669"/>
    <property type="project" value="UniProtKB-KW"/>
</dbReference>
<keyword evidence="4 6" id="KW-0378">Hydrolase</keyword>
<dbReference type="EC" id="3.1.-.-" evidence="6"/>
<evidence type="ECO:0000256" key="2">
    <source>
        <dbReference type="ARBA" id="ARBA00022759"/>
    </source>
</evidence>
<comment type="similarity">
    <text evidence="6">Belongs to the vsr family.</text>
</comment>
<dbReference type="CDD" id="cd00221">
    <property type="entry name" value="Vsr"/>
    <property type="match status" value="1"/>
</dbReference>
<evidence type="ECO:0000256" key="4">
    <source>
        <dbReference type="ARBA" id="ARBA00022801"/>
    </source>
</evidence>
<dbReference type="SUPFAM" id="SSF52980">
    <property type="entry name" value="Restriction endonuclease-like"/>
    <property type="match status" value="1"/>
</dbReference>
<evidence type="ECO:0000313" key="7">
    <source>
        <dbReference type="EMBL" id="NJA88074.1"/>
    </source>
</evidence>
<evidence type="ECO:0000256" key="5">
    <source>
        <dbReference type="ARBA" id="ARBA00023204"/>
    </source>
</evidence>
<dbReference type="RefSeq" id="WP_167680724.1">
    <property type="nucleotide sequence ID" value="NZ_JAATWB010000001.1"/>
</dbReference>
<dbReference type="InterPro" id="IPR011335">
    <property type="entry name" value="Restrct_endonuc-II-like"/>
</dbReference>
<evidence type="ECO:0000313" key="8">
    <source>
        <dbReference type="Proteomes" id="UP000720344"/>
    </source>
</evidence>
<protein>
    <recommendedName>
        <fullName evidence="6">Very short patch repair endonuclease</fullName>
        <ecNumber evidence="6">3.1.-.-</ecNumber>
    </recommendedName>
</protein>
<sequence length="137" mass="16227">MDTLTPIQRSERMGKVRATDTRPELAVRRLVHAMGYRYRLHRKDLPGKPDLVFAGRRKVIFVNGCFWHRHDDPSCHLARLPKSRLEFWVPKLESNRKRDALICERLVATGWGVMTVWECELRDEDALREKIREFLDS</sequence>
<dbReference type="NCBIfam" id="TIGR00632">
    <property type="entry name" value="vsr"/>
    <property type="match status" value="1"/>
</dbReference>
<evidence type="ECO:0000256" key="3">
    <source>
        <dbReference type="ARBA" id="ARBA00022763"/>
    </source>
</evidence>
<dbReference type="EMBL" id="JAATWB010000001">
    <property type="protein sequence ID" value="NJA88074.1"/>
    <property type="molecule type" value="Genomic_DNA"/>
</dbReference>
<keyword evidence="2 6" id="KW-0255">Endonuclease</keyword>
<dbReference type="Proteomes" id="UP000720344">
    <property type="component" value="Unassembled WGS sequence"/>
</dbReference>
<dbReference type="Pfam" id="PF03852">
    <property type="entry name" value="Vsr"/>
    <property type="match status" value="1"/>
</dbReference>
<organism evidence="7 8">
    <name type="scientific">Rhodocyclus gracilis</name>
    <dbReference type="NCBI Taxonomy" id="2929842"/>
    <lineage>
        <taxon>Bacteria</taxon>
        <taxon>Pseudomonadati</taxon>
        <taxon>Pseudomonadota</taxon>
        <taxon>Betaproteobacteria</taxon>
        <taxon>Rhodocyclales</taxon>
        <taxon>Rhodocyclaceae</taxon>
        <taxon>Rhodocyclus</taxon>
    </lineage>
</organism>
<dbReference type="Gene3D" id="3.40.960.10">
    <property type="entry name" value="VSR Endonuclease"/>
    <property type="match status" value="1"/>
</dbReference>
<keyword evidence="3 6" id="KW-0227">DNA damage</keyword>
<comment type="function">
    <text evidence="6">May nick specific sequences that contain T:G mispairs resulting from m5C-deamination.</text>
</comment>
<gene>
    <name evidence="7" type="primary">vsr</name>
    <name evidence="7" type="ORF">HCX48_02405</name>
</gene>
<keyword evidence="5 6" id="KW-0234">DNA repair</keyword>
<evidence type="ECO:0000256" key="1">
    <source>
        <dbReference type="ARBA" id="ARBA00022722"/>
    </source>
</evidence>
<reference evidence="8" key="1">
    <citation type="submission" date="2020-03" db="EMBL/GenBank/DDBJ databases">
        <title>Whole-genome sequence of the purple nonsulfur bacterium Rhodocyclus tenuis DSM112.</title>
        <authorList>
            <person name="Kyndt J.A."/>
            <person name="Meyer T.E."/>
        </authorList>
    </citation>
    <scope>NUCLEOTIDE SEQUENCE [LARGE SCALE GENOMIC DNA]</scope>
    <source>
        <strain evidence="8">DSM 112</strain>
    </source>
</reference>
<accession>A0ABX0WEW5</accession>
<comment type="caution">
    <text evidence="7">The sequence shown here is derived from an EMBL/GenBank/DDBJ whole genome shotgun (WGS) entry which is preliminary data.</text>
</comment>
<proteinExistence type="inferred from homology"/>
<keyword evidence="1 6" id="KW-0540">Nuclease</keyword>
<evidence type="ECO:0000256" key="6">
    <source>
        <dbReference type="PIRNR" id="PIRNR018267"/>
    </source>
</evidence>